<evidence type="ECO:0000313" key="2">
    <source>
        <dbReference type="Proteomes" id="UP001196413"/>
    </source>
</evidence>
<dbReference type="AlphaFoldDB" id="A0AAD5MRW7"/>
<protein>
    <submittedName>
        <fullName evidence="1">Uncharacterized protein</fullName>
    </submittedName>
</protein>
<dbReference type="Proteomes" id="UP001196413">
    <property type="component" value="Unassembled WGS sequence"/>
</dbReference>
<keyword evidence="2" id="KW-1185">Reference proteome</keyword>
<evidence type="ECO:0000313" key="1">
    <source>
        <dbReference type="EMBL" id="KAJ1353722.1"/>
    </source>
</evidence>
<accession>A0AAD5MRW7</accession>
<comment type="caution">
    <text evidence="1">The sequence shown here is derived from an EMBL/GenBank/DDBJ whole genome shotgun (WGS) entry which is preliminary data.</text>
</comment>
<organism evidence="1 2">
    <name type="scientific">Parelaphostrongylus tenuis</name>
    <name type="common">Meningeal worm</name>
    <dbReference type="NCBI Taxonomy" id="148309"/>
    <lineage>
        <taxon>Eukaryota</taxon>
        <taxon>Metazoa</taxon>
        <taxon>Ecdysozoa</taxon>
        <taxon>Nematoda</taxon>
        <taxon>Chromadorea</taxon>
        <taxon>Rhabditida</taxon>
        <taxon>Rhabditina</taxon>
        <taxon>Rhabditomorpha</taxon>
        <taxon>Strongyloidea</taxon>
        <taxon>Metastrongylidae</taxon>
        <taxon>Parelaphostrongylus</taxon>
    </lineage>
</organism>
<reference evidence="1" key="1">
    <citation type="submission" date="2021-06" db="EMBL/GenBank/DDBJ databases">
        <title>Parelaphostrongylus tenuis whole genome reference sequence.</title>
        <authorList>
            <person name="Garwood T.J."/>
            <person name="Larsen P.A."/>
            <person name="Fountain-Jones N.M."/>
            <person name="Garbe J.R."/>
            <person name="Macchietto M.G."/>
            <person name="Kania S.A."/>
            <person name="Gerhold R.W."/>
            <person name="Richards J.E."/>
            <person name="Wolf T.M."/>
        </authorList>
    </citation>
    <scope>NUCLEOTIDE SEQUENCE</scope>
    <source>
        <strain evidence="1">MNPRO001-30</strain>
        <tissue evidence="1">Meninges</tissue>
    </source>
</reference>
<dbReference type="EMBL" id="JAHQIW010001825">
    <property type="protein sequence ID" value="KAJ1353722.1"/>
    <property type="molecule type" value="Genomic_DNA"/>
</dbReference>
<proteinExistence type="predicted"/>
<sequence>MPRQLDDSSFSTTVTSRAFGRAFRIITRKIEFEDSTLAGISRLKSDVGWFLFRLDPLFITQSNNLVSHQNNGRSVSQWTHYIPR</sequence>
<name>A0AAD5MRW7_PARTN</name>
<gene>
    <name evidence="1" type="ORF">KIN20_010418</name>
</gene>